<sequence>MNTVLYFSANGAVYETRAYTTADIDKLVEDQGLQCLTSADRQFDFWFSPATRGCQHRANRRATELLLATTTFTAKSVPLLRGCVVVATHDADGDLDGLSWQQLDLLVRKSQSLTKHDARILDRRIARDARRDRRHTATRQGAVRLKFAPQLH</sequence>
<protein>
    <submittedName>
        <fullName evidence="1">Uncharacterized protein</fullName>
    </submittedName>
</protein>
<dbReference type="PATRIC" id="fig|59750.3.peg.2189"/>
<accession>A0A132PH07</accession>
<dbReference type="EMBL" id="LGTW01000018">
    <property type="protein sequence ID" value="KWX21625.1"/>
    <property type="molecule type" value="Genomic_DNA"/>
</dbReference>
<gene>
    <name evidence="1" type="ORF">AFM11_24150</name>
</gene>
<evidence type="ECO:0000313" key="2">
    <source>
        <dbReference type="Proteomes" id="UP000070612"/>
    </source>
</evidence>
<organism evidence="1 2">
    <name type="scientific">Mycolicibacterium wolinskyi</name>
    <dbReference type="NCBI Taxonomy" id="59750"/>
    <lineage>
        <taxon>Bacteria</taxon>
        <taxon>Bacillati</taxon>
        <taxon>Actinomycetota</taxon>
        <taxon>Actinomycetes</taxon>
        <taxon>Mycobacteriales</taxon>
        <taxon>Mycobacteriaceae</taxon>
        <taxon>Mycolicibacterium</taxon>
    </lineage>
</organism>
<keyword evidence="2" id="KW-1185">Reference proteome</keyword>
<name>A0A132PH07_9MYCO</name>
<evidence type="ECO:0000313" key="1">
    <source>
        <dbReference type="EMBL" id="KWX21625.1"/>
    </source>
</evidence>
<reference evidence="1 2" key="1">
    <citation type="submission" date="2015-07" db="EMBL/GenBank/DDBJ databases">
        <title>A draft genome sequence of Mycobacterium wolinskyi.</title>
        <authorList>
            <person name="de Man T.J."/>
            <person name="Perry K.A."/>
            <person name="Coulliette A.D."/>
            <person name="Jensen B."/>
            <person name="Toney N.C."/>
            <person name="Limbago B.M."/>
            <person name="Noble-Wang J."/>
        </authorList>
    </citation>
    <scope>NUCLEOTIDE SEQUENCE [LARGE SCALE GENOMIC DNA]</scope>
    <source>
        <strain evidence="1 2">CDC_01</strain>
    </source>
</reference>
<comment type="caution">
    <text evidence="1">The sequence shown here is derived from an EMBL/GenBank/DDBJ whole genome shotgun (WGS) entry which is preliminary data.</text>
</comment>
<proteinExistence type="predicted"/>
<dbReference type="AlphaFoldDB" id="A0A132PH07"/>
<dbReference type="RefSeq" id="WP_067853614.1">
    <property type="nucleotide sequence ID" value="NZ_LGTW01000018.1"/>
</dbReference>
<dbReference type="Proteomes" id="UP000070612">
    <property type="component" value="Unassembled WGS sequence"/>
</dbReference>